<gene>
    <name evidence="2" type="ORF">DOK76_11885</name>
</gene>
<dbReference type="RefSeq" id="WP_206968066.1">
    <property type="nucleotide sequence ID" value="NZ_JAFLVX010000035.1"/>
</dbReference>
<dbReference type="Proteomes" id="UP000664857">
    <property type="component" value="Unassembled WGS sequence"/>
</dbReference>
<protein>
    <submittedName>
        <fullName evidence="2">Uncharacterized protein</fullName>
    </submittedName>
</protein>
<sequence length="231" mass="26232">MKKTDVAAALVLTLTVGGVSTSHAYSKRERRTQPNVTITYQQPRKRNEVEQKETPRTKDLAEDTNQSASNDQHKQSATKHNEANIISIAEPIVETNEQLNDDAIKEEITDYYEEEPVTVNDFSYLGYHYDLDVFSGTDFVPSETNCVYQWTNFPSHYLIEKNSPPGRTISNLRIGSEVIIKGYSFFVYDIVYNQGNDQEALDMVWFSDASVTMQVCTTDAGDSPLNIYFLK</sequence>
<evidence type="ECO:0000313" key="3">
    <source>
        <dbReference type="Proteomes" id="UP000664857"/>
    </source>
</evidence>
<evidence type="ECO:0000313" key="2">
    <source>
        <dbReference type="EMBL" id="MBO0477776.1"/>
    </source>
</evidence>
<feature type="compositionally biased region" description="Polar residues" evidence="1">
    <location>
        <begin position="33"/>
        <end position="42"/>
    </location>
</feature>
<keyword evidence="3" id="KW-1185">Reference proteome</keyword>
<feature type="compositionally biased region" description="Basic and acidic residues" evidence="1">
    <location>
        <begin position="71"/>
        <end position="80"/>
    </location>
</feature>
<accession>A0ABS3HVS1</accession>
<reference evidence="2 3" key="1">
    <citation type="submission" date="2021-03" db="EMBL/GenBank/DDBJ databases">
        <title>Enterococcal diversity collection.</title>
        <authorList>
            <person name="Gilmore M.S."/>
            <person name="Schwartzman J."/>
            <person name="Van Tyne D."/>
            <person name="Martin M."/>
            <person name="Earl A.M."/>
            <person name="Manson A.L."/>
            <person name="Straub T."/>
            <person name="Salamzade R."/>
            <person name="Saavedra J."/>
            <person name="Lebreton F."/>
            <person name="Prichula J."/>
            <person name="Schaufler K."/>
            <person name="Gaca A."/>
            <person name="Sgardioli B."/>
            <person name="Wagenaar J."/>
            <person name="Strong T."/>
        </authorList>
    </citation>
    <scope>NUCLEOTIDE SEQUENCE [LARGE SCALE GENOMIC DNA]</scope>
    <source>
        <strain evidence="2 3">DIV0080</strain>
    </source>
</reference>
<feature type="region of interest" description="Disordered" evidence="1">
    <location>
        <begin position="20"/>
        <end position="80"/>
    </location>
</feature>
<evidence type="ECO:0000256" key="1">
    <source>
        <dbReference type="SAM" id="MobiDB-lite"/>
    </source>
</evidence>
<dbReference type="EMBL" id="JAFLVX010000035">
    <property type="protein sequence ID" value="MBO0477776.1"/>
    <property type="molecule type" value="Genomic_DNA"/>
</dbReference>
<organism evidence="2 3">
    <name type="scientific">Candidatus Vagococcus giribetii</name>
    <dbReference type="NCBI Taxonomy" id="2230876"/>
    <lineage>
        <taxon>Bacteria</taxon>
        <taxon>Bacillati</taxon>
        <taxon>Bacillota</taxon>
        <taxon>Bacilli</taxon>
        <taxon>Lactobacillales</taxon>
        <taxon>Enterococcaceae</taxon>
        <taxon>Vagococcus</taxon>
    </lineage>
</organism>
<feature type="compositionally biased region" description="Basic and acidic residues" evidence="1">
    <location>
        <begin position="45"/>
        <end position="61"/>
    </location>
</feature>
<comment type="caution">
    <text evidence="2">The sequence shown here is derived from an EMBL/GenBank/DDBJ whole genome shotgun (WGS) entry which is preliminary data.</text>
</comment>
<proteinExistence type="predicted"/>
<name>A0ABS3HVS1_9ENTE</name>